<dbReference type="RefSeq" id="WP_166948901.1">
    <property type="nucleotide sequence ID" value="NZ_JAARLZ010000006.1"/>
</dbReference>
<organism evidence="1 2">
    <name type="scientific">Luteibacter anthropi</name>
    <dbReference type="NCBI Taxonomy" id="564369"/>
    <lineage>
        <taxon>Bacteria</taxon>
        <taxon>Pseudomonadati</taxon>
        <taxon>Pseudomonadota</taxon>
        <taxon>Gammaproteobacteria</taxon>
        <taxon>Lysobacterales</taxon>
        <taxon>Rhodanobacteraceae</taxon>
        <taxon>Luteibacter</taxon>
    </lineage>
</organism>
<reference evidence="1 2" key="1">
    <citation type="submission" date="2020-03" db="EMBL/GenBank/DDBJ databases">
        <authorList>
            <person name="Lai Q."/>
        </authorList>
    </citation>
    <scope>NUCLEOTIDE SEQUENCE [LARGE SCALE GENOMIC DNA]</scope>
    <source>
        <strain evidence="1 2">CCUG 25036</strain>
    </source>
</reference>
<sequence>MADTESTYELWQDGVCVAKTFGPDAIAFREIKHYHATYAQDGGKLVMYYRDGRRRHLMVLSRNGEYMFNAGDAFEVVRDRKTAFYAPATYYIRNVLADQFPGIPVSIVRQALLRLEAEGRVVRARSSRPNQIEWRAP</sequence>
<proteinExistence type="predicted"/>
<accession>A0A7X5UB85</accession>
<comment type="caution">
    <text evidence="1">The sequence shown here is derived from an EMBL/GenBank/DDBJ whole genome shotgun (WGS) entry which is preliminary data.</text>
</comment>
<evidence type="ECO:0000313" key="2">
    <source>
        <dbReference type="Proteomes" id="UP000490980"/>
    </source>
</evidence>
<dbReference type="AlphaFoldDB" id="A0A7X5UB85"/>
<name>A0A7X5UB85_9GAMM</name>
<evidence type="ECO:0000313" key="1">
    <source>
        <dbReference type="EMBL" id="NII07210.1"/>
    </source>
</evidence>
<gene>
    <name evidence="1" type="ORF">HBF25_12530</name>
</gene>
<protein>
    <submittedName>
        <fullName evidence="1">Uncharacterized protein</fullName>
    </submittedName>
</protein>
<dbReference type="EMBL" id="JAARLZ010000006">
    <property type="protein sequence ID" value="NII07210.1"/>
    <property type="molecule type" value="Genomic_DNA"/>
</dbReference>
<keyword evidence="2" id="KW-1185">Reference proteome</keyword>
<dbReference type="Proteomes" id="UP000490980">
    <property type="component" value="Unassembled WGS sequence"/>
</dbReference>